<keyword evidence="10" id="KW-0238">DNA-binding</keyword>
<dbReference type="GO" id="GO:0005524">
    <property type="term" value="F:ATP binding"/>
    <property type="evidence" value="ECO:0007669"/>
    <property type="project" value="UniProtKB-KW"/>
</dbReference>
<dbReference type="InterPro" id="IPR010614">
    <property type="entry name" value="RAD3-like_helicase_DEAD"/>
</dbReference>
<evidence type="ECO:0000256" key="1">
    <source>
        <dbReference type="ARBA" id="ARBA00022485"/>
    </source>
</evidence>
<dbReference type="InterPro" id="IPR014013">
    <property type="entry name" value="Helic_SF1/SF2_ATP-bd_DinG/Rad3"/>
</dbReference>
<dbReference type="Pfam" id="PF06733">
    <property type="entry name" value="DEAD_2"/>
    <property type="match status" value="1"/>
</dbReference>
<dbReference type="Gene3D" id="1.10.275.40">
    <property type="match status" value="1"/>
</dbReference>
<dbReference type="GO" id="GO:0016818">
    <property type="term" value="F:hydrolase activity, acting on acid anhydrides, in phosphorus-containing anhydrides"/>
    <property type="evidence" value="ECO:0007669"/>
    <property type="project" value="InterPro"/>
</dbReference>
<dbReference type="InterPro" id="IPR006555">
    <property type="entry name" value="ATP-dep_Helicase_C"/>
</dbReference>
<evidence type="ECO:0000256" key="2">
    <source>
        <dbReference type="ARBA" id="ARBA00022723"/>
    </source>
</evidence>
<dbReference type="GO" id="GO:0003678">
    <property type="term" value="F:DNA helicase activity"/>
    <property type="evidence" value="ECO:0007669"/>
    <property type="project" value="InterPro"/>
</dbReference>
<dbReference type="SUPFAM" id="SSF52540">
    <property type="entry name" value="P-loop containing nucleoside triphosphate hydrolases"/>
    <property type="match status" value="1"/>
</dbReference>
<dbReference type="InterPro" id="IPR011604">
    <property type="entry name" value="PDDEXK-like_dom_sf"/>
</dbReference>
<evidence type="ECO:0000256" key="8">
    <source>
        <dbReference type="ARBA" id="ARBA00023004"/>
    </source>
</evidence>
<dbReference type="Gene3D" id="1.10.30.20">
    <property type="entry name" value="Bacterial XPD DNA helicase, FeS cluster domain"/>
    <property type="match status" value="1"/>
</dbReference>
<evidence type="ECO:0000256" key="9">
    <source>
        <dbReference type="ARBA" id="ARBA00023014"/>
    </source>
</evidence>
<evidence type="ECO:0000256" key="5">
    <source>
        <dbReference type="ARBA" id="ARBA00022801"/>
    </source>
</evidence>
<evidence type="ECO:0000313" key="15">
    <source>
        <dbReference type="EMBL" id="MBR0577045.1"/>
    </source>
</evidence>
<accession>A0A941HRJ5</accession>
<dbReference type="PROSITE" id="PS51193">
    <property type="entry name" value="HELICASE_ATP_BIND_2"/>
    <property type="match status" value="1"/>
</dbReference>
<keyword evidence="11" id="KW-0234">DNA repair</keyword>
<feature type="domain" description="Helicase ATP-binding" evidence="14">
    <location>
        <begin position="182"/>
        <end position="432"/>
    </location>
</feature>
<dbReference type="RefSeq" id="WP_211802463.1">
    <property type="nucleotide sequence ID" value="NZ_JAGSCS010000019.1"/>
</dbReference>
<keyword evidence="12" id="KW-0413">Isomerase</keyword>
<dbReference type="GO" id="GO:0003677">
    <property type="term" value="F:DNA binding"/>
    <property type="evidence" value="ECO:0007669"/>
    <property type="project" value="UniProtKB-KW"/>
</dbReference>
<keyword evidence="3" id="KW-0547">Nucleotide-binding</keyword>
<dbReference type="Gene3D" id="3.40.50.300">
    <property type="entry name" value="P-loop containing nucleotide triphosphate hydrolases"/>
    <property type="match status" value="2"/>
</dbReference>
<dbReference type="GO" id="GO:0051539">
    <property type="term" value="F:4 iron, 4 sulfur cluster binding"/>
    <property type="evidence" value="ECO:0007669"/>
    <property type="project" value="UniProtKB-KW"/>
</dbReference>
<dbReference type="InterPro" id="IPR042493">
    <property type="entry name" value="XPD_DNA_FeS"/>
</dbReference>
<evidence type="ECO:0000256" key="3">
    <source>
        <dbReference type="ARBA" id="ARBA00022741"/>
    </source>
</evidence>
<dbReference type="SMART" id="SM00488">
    <property type="entry name" value="DEXDc2"/>
    <property type="match status" value="1"/>
</dbReference>
<keyword evidence="1" id="KW-0004">4Fe-4S</keyword>
<name>A0A941HRJ5_9CLOT</name>
<comment type="caution">
    <text evidence="15">The sequence shown here is derived from an EMBL/GenBank/DDBJ whole genome shotgun (WGS) entry which is preliminary data.</text>
</comment>
<dbReference type="PANTHER" id="PTHR11472">
    <property type="entry name" value="DNA REPAIR DEAD HELICASE RAD3/XP-D SUBFAMILY MEMBER"/>
    <property type="match status" value="1"/>
</dbReference>
<dbReference type="GO" id="GO:0006281">
    <property type="term" value="P:DNA repair"/>
    <property type="evidence" value="ECO:0007669"/>
    <property type="project" value="UniProtKB-KW"/>
</dbReference>
<evidence type="ECO:0000256" key="4">
    <source>
        <dbReference type="ARBA" id="ARBA00022763"/>
    </source>
</evidence>
<evidence type="ECO:0000256" key="6">
    <source>
        <dbReference type="ARBA" id="ARBA00022806"/>
    </source>
</evidence>
<evidence type="ECO:0000256" key="12">
    <source>
        <dbReference type="ARBA" id="ARBA00023235"/>
    </source>
</evidence>
<dbReference type="GO" id="GO:0046872">
    <property type="term" value="F:metal ion binding"/>
    <property type="evidence" value="ECO:0007669"/>
    <property type="project" value="UniProtKB-KW"/>
</dbReference>
<evidence type="ECO:0000256" key="7">
    <source>
        <dbReference type="ARBA" id="ARBA00022840"/>
    </source>
</evidence>
<keyword evidence="5" id="KW-0378">Hydrolase</keyword>
<keyword evidence="8" id="KW-0408">Iron</keyword>
<keyword evidence="9" id="KW-0411">Iron-sulfur</keyword>
<keyword evidence="2" id="KW-0479">Metal-binding</keyword>
<proteinExistence type="inferred from homology"/>
<dbReference type="EMBL" id="JAGSCS010000019">
    <property type="protein sequence ID" value="MBR0577045.1"/>
    <property type="molecule type" value="Genomic_DNA"/>
</dbReference>
<dbReference type="Gene3D" id="3.90.320.10">
    <property type="match status" value="1"/>
</dbReference>
<evidence type="ECO:0000313" key="16">
    <source>
        <dbReference type="Proteomes" id="UP000675379"/>
    </source>
</evidence>
<dbReference type="PANTHER" id="PTHR11472:SF34">
    <property type="entry name" value="REGULATOR OF TELOMERE ELONGATION HELICASE 1"/>
    <property type="match status" value="1"/>
</dbReference>
<dbReference type="AlphaFoldDB" id="A0A941HRJ5"/>
<evidence type="ECO:0000259" key="14">
    <source>
        <dbReference type="PROSITE" id="PS51193"/>
    </source>
</evidence>
<dbReference type="InterPro" id="IPR027417">
    <property type="entry name" value="P-loop_NTPase"/>
</dbReference>
<gene>
    <name evidence="15" type="ORF">KCG48_12045</name>
</gene>
<keyword evidence="4" id="KW-0227">DNA damage</keyword>
<reference evidence="15" key="1">
    <citation type="submission" date="2021-04" db="EMBL/GenBank/DDBJ databases">
        <title>Proteiniclasticum sedimins sp. nov., an obligate anaerobic bacterium isolated from anaerobic sludge.</title>
        <authorList>
            <person name="Liu J."/>
        </authorList>
    </citation>
    <scope>NUCLEOTIDE SEQUENCE</scope>
    <source>
        <strain evidence="15">BAD-10</strain>
    </source>
</reference>
<evidence type="ECO:0000256" key="10">
    <source>
        <dbReference type="ARBA" id="ARBA00023125"/>
    </source>
</evidence>
<dbReference type="Proteomes" id="UP000675379">
    <property type="component" value="Unassembled WGS sequence"/>
</dbReference>
<keyword evidence="7" id="KW-0067">ATP-binding</keyword>
<protein>
    <submittedName>
        <fullName evidence="15">ATP-dependent DNA helicase</fullName>
    </submittedName>
</protein>
<dbReference type="Pfam" id="PF13307">
    <property type="entry name" value="Helicase_C_2"/>
    <property type="match status" value="1"/>
</dbReference>
<keyword evidence="6 15" id="KW-0347">Helicase</keyword>
<organism evidence="15 16">
    <name type="scientific">Proteiniclasticum sediminis</name>
    <dbReference type="NCBI Taxonomy" id="2804028"/>
    <lineage>
        <taxon>Bacteria</taxon>
        <taxon>Bacillati</taxon>
        <taxon>Bacillota</taxon>
        <taxon>Clostridia</taxon>
        <taxon>Eubacteriales</taxon>
        <taxon>Clostridiaceae</taxon>
        <taxon>Proteiniclasticum</taxon>
    </lineage>
</organism>
<evidence type="ECO:0000256" key="11">
    <source>
        <dbReference type="ARBA" id="ARBA00023204"/>
    </source>
</evidence>
<dbReference type="SMART" id="SM00491">
    <property type="entry name" value="HELICc2"/>
    <property type="match status" value="1"/>
</dbReference>
<comment type="similarity">
    <text evidence="13">Belongs to the helicase family. DinG subfamily.</text>
</comment>
<dbReference type="InterPro" id="IPR006554">
    <property type="entry name" value="Helicase-like_DEXD_c2"/>
</dbReference>
<keyword evidence="16" id="KW-1185">Reference proteome</keyword>
<evidence type="ECO:0000256" key="13">
    <source>
        <dbReference type="ARBA" id="ARBA00038058"/>
    </source>
</evidence>
<dbReference type="InterPro" id="IPR045028">
    <property type="entry name" value="DinG/Rad3-like"/>
</dbReference>
<sequence length="768" mass="89300">MTEIKISVRNLIEFVHRYGDIVSSALGAGPGRLEEGTRAHIRIQKIRQQEDSAYEKEQYLKYQVELEDVLFIVDGRADGMVRGKYIEEIKSTYAPLDTVDEDFNRLYWAQVLFYGFMHLEETKGEEILLRLTYVNLDTEVDKSFDRLYSYGELKTFVEETITEYLKFVRLDAAWKKERDHSLRDLPFPFLNYRLGQRDLAVDTYRAIRQGGKLFAKAPTGIGKTISTLFPAVKAVGEGEADKIFYLTSKGTLKTVAEEAVDIIRKKGGKVKFLTLTSKEKICLNDEVNCNPDKCPYAKGHYDRINGCVLEILEKETSYSKEMILDYAKAHQVCPFELALDLSYFSDLIIGDYNYVFDPRVYLRRFFLDVRENYIFLVDEAHNLVDRSRDMYSAELTKDMVMEAKKAAENFPRMKRTLTKLNKAFIELRKALEEEGGKKAYFGISDDFLFQLKDFLTAFEIFQKDSREDFEGREKIVDLFFAVNSFLNISELYNDGYETYEEANGSDYRIKLFCINPREVLMDVFKRAKASILFSATLSPMNYYFDILGGSEEDFRKTLGSPFPKENLDVYLDRTVDTRYTKREDSFDHIAENLITLLRGKTGNYMAFFPSYKYMRDVYARFVEMAPEEFDLYLQEPNLQETDRVAVLQSFEVPRERSYLAFMVMGGIFAEGIDLVGESLIGAAIIGVGYPQVSYERDLIRDYYARENLGFEYAYIYPGINRVLQAAGRVIRSETDKGRVLLMDLRYSWPQFRNLLPPDWLPLLDWKSR</sequence>